<dbReference type="FunFam" id="3.40.50.11060:FF:000002">
    <property type="entry name" value="GTP binding protein 6 (putative)"/>
    <property type="match status" value="1"/>
</dbReference>
<dbReference type="Gene3D" id="3.40.50.11060">
    <property type="entry name" value="GTPase HflX, N-terminal domain"/>
    <property type="match status" value="1"/>
</dbReference>
<dbReference type="GO" id="GO:0005737">
    <property type="term" value="C:cytoplasm"/>
    <property type="evidence" value="ECO:0007669"/>
    <property type="project" value="TreeGrafter"/>
</dbReference>
<keyword evidence="1" id="KW-0479">Metal-binding</keyword>
<dbReference type="InterPro" id="IPR006073">
    <property type="entry name" value="GTP-bd"/>
</dbReference>
<dbReference type="Pfam" id="PF13167">
    <property type="entry name" value="GTP-bdg_N"/>
    <property type="match status" value="1"/>
</dbReference>
<dbReference type="FunFam" id="3.40.50.300:FF:000886">
    <property type="entry name" value="Putative GTP-binding protein 6"/>
    <property type="match status" value="1"/>
</dbReference>
<evidence type="ECO:0000313" key="10">
    <source>
        <dbReference type="RefSeq" id="XP_035297859.1"/>
    </source>
</evidence>
<evidence type="ECO:0000259" key="8">
    <source>
        <dbReference type="PROSITE" id="PS51705"/>
    </source>
</evidence>
<gene>
    <name evidence="10" type="primary">Gtpbp6</name>
</gene>
<dbReference type="Pfam" id="PF01926">
    <property type="entry name" value="MMR_HSR1"/>
    <property type="match status" value="1"/>
</dbReference>
<evidence type="ECO:0000256" key="3">
    <source>
        <dbReference type="ARBA" id="ARBA00022842"/>
    </source>
</evidence>
<accession>A0A9J7GRM4</accession>
<dbReference type="CDD" id="cd01878">
    <property type="entry name" value="HflX"/>
    <property type="match status" value="1"/>
</dbReference>
<keyword evidence="6" id="KW-0175">Coiled coil</keyword>
<evidence type="ECO:0000256" key="5">
    <source>
        <dbReference type="ARBA" id="ARBA00070394"/>
    </source>
</evidence>
<evidence type="ECO:0000313" key="9">
    <source>
        <dbReference type="Proteomes" id="UP001108280"/>
    </source>
</evidence>
<feature type="region of interest" description="Disordered" evidence="7">
    <location>
        <begin position="43"/>
        <end position="75"/>
    </location>
</feature>
<dbReference type="GO" id="GO:0046872">
    <property type="term" value="F:metal ion binding"/>
    <property type="evidence" value="ECO:0007669"/>
    <property type="project" value="UniProtKB-KW"/>
</dbReference>
<dbReference type="GeneID" id="100761234"/>
<dbReference type="AlphaFoldDB" id="A0A9J7GRM4"/>
<name>A0A9J7GRM4_CRIGR</name>
<dbReference type="OrthoDB" id="10268034at2759"/>
<evidence type="ECO:0000256" key="4">
    <source>
        <dbReference type="ARBA" id="ARBA00023134"/>
    </source>
</evidence>
<feature type="domain" description="Hflx-type G" evidence="8">
    <location>
        <begin position="300"/>
        <end position="464"/>
    </location>
</feature>
<dbReference type="PROSITE" id="PS51705">
    <property type="entry name" value="G_HFLX"/>
    <property type="match status" value="1"/>
</dbReference>
<evidence type="ECO:0000256" key="1">
    <source>
        <dbReference type="ARBA" id="ARBA00022723"/>
    </source>
</evidence>
<dbReference type="InterPro" id="IPR030394">
    <property type="entry name" value="G_HFLX_dom"/>
</dbReference>
<evidence type="ECO:0000256" key="2">
    <source>
        <dbReference type="ARBA" id="ARBA00022741"/>
    </source>
</evidence>
<proteinExistence type="predicted"/>
<dbReference type="PANTHER" id="PTHR10229:SF0">
    <property type="entry name" value="GTP-BINDING PROTEIN 6-RELATED"/>
    <property type="match status" value="1"/>
</dbReference>
<dbReference type="InterPro" id="IPR027417">
    <property type="entry name" value="P-loop_NTPase"/>
</dbReference>
<dbReference type="InterPro" id="IPR016496">
    <property type="entry name" value="GTPase_HflX"/>
</dbReference>
<dbReference type="InterPro" id="IPR042108">
    <property type="entry name" value="GTPase_HflX_N_sf"/>
</dbReference>
<dbReference type="PANTHER" id="PTHR10229">
    <property type="entry name" value="GTP-BINDING PROTEIN HFLX"/>
    <property type="match status" value="1"/>
</dbReference>
<evidence type="ECO:0000256" key="6">
    <source>
        <dbReference type="SAM" id="Coils"/>
    </source>
</evidence>
<dbReference type="Gene3D" id="3.40.50.300">
    <property type="entry name" value="P-loop containing nucleotide triphosphate hydrolases"/>
    <property type="match status" value="1"/>
</dbReference>
<dbReference type="CTD" id="8225"/>
<feature type="compositionally biased region" description="Acidic residues" evidence="7">
    <location>
        <begin position="61"/>
        <end position="74"/>
    </location>
</feature>
<organism evidence="9 10">
    <name type="scientific">Cricetulus griseus</name>
    <name type="common">Chinese hamster</name>
    <name type="synonym">Cricetulus barabensis griseus</name>
    <dbReference type="NCBI Taxonomy" id="10029"/>
    <lineage>
        <taxon>Eukaryota</taxon>
        <taxon>Metazoa</taxon>
        <taxon>Chordata</taxon>
        <taxon>Craniata</taxon>
        <taxon>Vertebrata</taxon>
        <taxon>Euteleostomi</taxon>
        <taxon>Mammalia</taxon>
        <taxon>Eutheria</taxon>
        <taxon>Euarchontoglires</taxon>
        <taxon>Glires</taxon>
        <taxon>Rodentia</taxon>
        <taxon>Myomorpha</taxon>
        <taxon>Muroidea</taxon>
        <taxon>Cricetidae</taxon>
        <taxon>Cricetinae</taxon>
        <taxon>Cricetulus</taxon>
    </lineage>
</organism>
<dbReference type="NCBIfam" id="TIGR03156">
    <property type="entry name" value="GTP_HflX"/>
    <property type="match status" value="1"/>
</dbReference>
<dbReference type="InterPro" id="IPR032305">
    <property type="entry name" value="GTP-bd_M"/>
</dbReference>
<feature type="coiled-coil region" evidence="6">
    <location>
        <begin position="266"/>
        <end position="293"/>
    </location>
</feature>
<dbReference type="InterPro" id="IPR025121">
    <property type="entry name" value="GTPase_HflX_N"/>
</dbReference>
<dbReference type="SUPFAM" id="SSF52540">
    <property type="entry name" value="P-loop containing nucleoside triphosphate hydrolases"/>
    <property type="match status" value="1"/>
</dbReference>
<keyword evidence="4" id="KW-0342">GTP-binding</keyword>
<reference evidence="9" key="2">
    <citation type="journal article" date="2020" name="Biotechnol. Bioeng.">
        <title>Chromosome-scale scaffolds for the Chinese hamster reference genome assembly to facilitate the study of the CHO epigenome.</title>
        <authorList>
            <person name="Hilliard W."/>
            <person name="MacDonald M."/>
            <person name="Lee K.H."/>
        </authorList>
    </citation>
    <scope>NUCLEOTIDE SEQUENCE [LARGE SCALE GENOMIC DNA]</scope>
    <source>
        <strain evidence="9">17A/GY</strain>
    </source>
</reference>
<dbReference type="GO" id="GO:0043022">
    <property type="term" value="F:ribosome binding"/>
    <property type="evidence" value="ECO:0007669"/>
    <property type="project" value="TreeGrafter"/>
</dbReference>
<reference evidence="10" key="3">
    <citation type="submission" date="2025-08" db="UniProtKB">
        <authorList>
            <consortium name="RefSeq"/>
        </authorList>
    </citation>
    <scope>IDENTIFICATION</scope>
    <source>
        <strain evidence="10">17A/GY</strain>
        <tissue evidence="10">Liver</tissue>
    </source>
</reference>
<dbReference type="Proteomes" id="UP001108280">
    <property type="component" value="Chromosome 3"/>
</dbReference>
<keyword evidence="3" id="KW-0460">Magnesium</keyword>
<dbReference type="Pfam" id="PF16360">
    <property type="entry name" value="GTP-bdg_M"/>
    <property type="match status" value="1"/>
</dbReference>
<keyword evidence="9" id="KW-1185">Reference proteome</keyword>
<protein>
    <recommendedName>
        <fullName evidence="5">Putative GTP-binding protein 6</fullName>
    </recommendedName>
</protein>
<sequence>MFSVRTAVLPGLRLLVRGFAARSSAPPLQWPVRAGIANIRVFGSQGRGGSHDRGWASGAEGEGEEPEEEEEELLSAEPLLPTASQRVCVLHPDVKGRAGRTPRNTGSVQPRPPTDAVCTLLELQVAEAAALVHALHGWSVVQTLVVPTKVPDSRLVFGKGNFQDLTEKIRGCPDITSVFLNVERMAAPTKKELEAAWGVEVFDRFTIVLHIFRCNARTKEARLQLALAEIPLLRSTLSRHSAWLDHERRGPRYIMGSGESFTKLRHRVLKEKEAKIRRALERLRDKRSLLRRQRTQREFPIVSVVGYTNCGKTTLIKALTGEAAMQPRDQLFATLDVTAHAGSLPSRIPVLYMDTIGFLSQLPHSLIQSFSATLEDVAHSDVIMHVRDVSHPSTEQQKASVLSTLQGLQLPSALLDSMLEVHNKVDLVPGYSPPGPGVLAVSALLGHGLDELKAALEESVLRATGRQVLTLCVRLGGPQLSWLYKEATVQQVQELPETGAAHVTVIISRAAYGRFRKLFPG</sequence>
<evidence type="ECO:0000256" key="7">
    <source>
        <dbReference type="SAM" id="MobiDB-lite"/>
    </source>
</evidence>
<keyword evidence="2" id="KW-0547">Nucleotide-binding</keyword>
<dbReference type="RefSeq" id="XP_035297859.1">
    <property type="nucleotide sequence ID" value="XM_035441968.1"/>
</dbReference>
<reference evidence="9" key="1">
    <citation type="journal article" date="2018" name="Biotechnol. Bioeng.">
        <title>A reference genome of the Chinese hamster based on a hybrid assembly strategy.</title>
        <authorList>
            <person name="Rupp O."/>
            <person name="MacDonald M.L."/>
            <person name="Li S."/>
            <person name="Dhiman H."/>
            <person name="Polson S."/>
            <person name="Griep S."/>
            <person name="Heffner K."/>
            <person name="Hernandez I."/>
            <person name="Brinkrolf K."/>
            <person name="Jadhav V."/>
            <person name="Samoudi M."/>
            <person name="Hao H."/>
            <person name="Kingham B."/>
            <person name="Goesmann A."/>
            <person name="Betenbaugh M.J."/>
            <person name="Lewis N.E."/>
            <person name="Borth N."/>
            <person name="Lee K.H."/>
        </authorList>
    </citation>
    <scope>NUCLEOTIDE SEQUENCE [LARGE SCALE GENOMIC DNA]</scope>
    <source>
        <strain evidence="9">17A/GY</strain>
    </source>
</reference>
<dbReference type="GO" id="GO:0005525">
    <property type="term" value="F:GTP binding"/>
    <property type="evidence" value="ECO:0007669"/>
    <property type="project" value="UniProtKB-KW"/>
</dbReference>